<name>A0A6V7LPB3_9HYME</name>
<dbReference type="GO" id="GO:0005634">
    <property type="term" value="C:nucleus"/>
    <property type="evidence" value="ECO:0007669"/>
    <property type="project" value="UniProtKB-SubCell"/>
</dbReference>
<evidence type="ECO:0000256" key="5">
    <source>
        <dbReference type="ARBA" id="ARBA00023242"/>
    </source>
</evidence>
<dbReference type="SUPFAM" id="SSF53098">
    <property type="entry name" value="Ribonuclease H-like"/>
    <property type="match status" value="1"/>
</dbReference>
<reference evidence="6" key="1">
    <citation type="submission" date="2020-07" db="EMBL/GenBank/DDBJ databases">
        <authorList>
            <person name="Ferguson B K."/>
        </authorList>
    </citation>
    <scope>NUCLEOTIDE SEQUENCE</scope>
    <source>
        <strain evidence="6">L06</strain>
    </source>
</reference>
<organism evidence="6">
    <name type="scientific">Bracon brevicornis</name>
    <dbReference type="NCBI Taxonomy" id="1563983"/>
    <lineage>
        <taxon>Eukaryota</taxon>
        <taxon>Metazoa</taxon>
        <taxon>Ecdysozoa</taxon>
        <taxon>Arthropoda</taxon>
        <taxon>Hexapoda</taxon>
        <taxon>Insecta</taxon>
        <taxon>Pterygota</taxon>
        <taxon>Neoptera</taxon>
        <taxon>Endopterygota</taxon>
        <taxon>Hymenoptera</taxon>
        <taxon>Apocrita</taxon>
        <taxon>Ichneumonoidea</taxon>
        <taxon>Braconidae</taxon>
        <taxon>Braconinae</taxon>
        <taxon>Bracon</taxon>
    </lineage>
</organism>
<dbReference type="EMBL" id="CADCXW020000344">
    <property type="protein sequence ID" value="CAD1577276.1"/>
    <property type="molecule type" value="Genomic_DNA"/>
</dbReference>
<evidence type="ECO:0000256" key="3">
    <source>
        <dbReference type="ARBA" id="ARBA00022771"/>
    </source>
</evidence>
<proteinExistence type="predicted"/>
<keyword evidence="4" id="KW-0862">Zinc</keyword>
<dbReference type="InterPro" id="IPR052035">
    <property type="entry name" value="ZnF_BED_domain_contain"/>
</dbReference>
<dbReference type="PANTHER" id="PTHR46481:SF10">
    <property type="entry name" value="ZINC FINGER BED DOMAIN-CONTAINING PROTEIN 39"/>
    <property type="match status" value="1"/>
</dbReference>
<keyword evidence="5" id="KW-0539">Nucleus</keyword>
<dbReference type="InterPro" id="IPR012337">
    <property type="entry name" value="RNaseH-like_sf"/>
</dbReference>
<keyword evidence="2" id="KW-0479">Metal-binding</keyword>
<evidence type="ECO:0008006" key="7">
    <source>
        <dbReference type="Google" id="ProtNLM"/>
    </source>
</evidence>
<evidence type="ECO:0000256" key="4">
    <source>
        <dbReference type="ARBA" id="ARBA00022833"/>
    </source>
</evidence>
<evidence type="ECO:0000256" key="1">
    <source>
        <dbReference type="ARBA" id="ARBA00004123"/>
    </source>
</evidence>
<keyword evidence="3" id="KW-0863">Zinc-finger</keyword>
<evidence type="ECO:0000313" key="6">
    <source>
        <dbReference type="EMBL" id="CAD1577276.1"/>
    </source>
</evidence>
<protein>
    <recommendedName>
        <fullName evidence="7">DUF659 domain-containing protein</fullName>
    </recommendedName>
</protein>
<gene>
    <name evidence="6" type="ORF">BBRV_LOCUS110191</name>
</gene>
<dbReference type="PANTHER" id="PTHR46481">
    <property type="entry name" value="ZINC FINGER BED DOMAIN-CONTAINING PROTEIN 4"/>
    <property type="match status" value="1"/>
</dbReference>
<comment type="subcellular location">
    <subcellularLocation>
        <location evidence="1">Nucleus</location>
    </subcellularLocation>
</comment>
<sequence length="246" mass="28400">MSFTADAWTCLNGQSYFGIIVHFISNDWKMHSTALDSIPALGQRTGKAIAKGSCKCLKEYQLQTKVQGITVDNAAANTTFMRELELLMIEEGYSFDHVNQNFRCLSNILNLAVQDVLQLIKVETLSLLIIPPVMAIRRLRHTPMMNFLRNIRIVKKTKVTNLEPIDNSFHPHTAIKNFRETFKKIRYSEKMQRILRNFCEAGDIKYRKPIIDTRWDSTYNMIRQSLKIKTLLSLLLSQCTELPNVD</sequence>
<evidence type="ECO:0000256" key="2">
    <source>
        <dbReference type="ARBA" id="ARBA00022723"/>
    </source>
</evidence>
<accession>A0A6V7LPB3</accession>
<dbReference type="AlphaFoldDB" id="A0A6V7LPB3"/>
<dbReference type="GO" id="GO:0008270">
    <property type="term" value="F:zinc ion binding"/>
    <property type="evidence" value="ECO:0007669"/>
    <property type="project" value="UniProtKB-KW"/>
</dbReference>